<proteinExistence type="inferred from homology"/>
<keyword evidence="3" id="KW-0560">Oxidoreductase</keyword>
<dbReference type="GO" id="GO:0005737">
    <property type="term" value="C:cytoplasm"/>
    <property type="evidence" value="ECO:0007669"/>
    <property type="project" value="TreeGrafter"/>
</dbReference>
<sequence>MPATVYLVSGANRGIGLGLVTALATRDNVVVFAGARNPSPAKDLHALVDKYPGKVHIVKLTSCDKADNEAAIAEIKTIAGRLDVVVANAGISQHYGPAVETPVEQMRDHFEINVVGTLVLFQAAWPLLKASTTSPKFIPISSGAGSITDGTSMPVGVLAYGASKAAENYLSRKLHFEHPELVCFPISPGGVATDMAAFAFSSDENMKFMSLITVEQSASDILKLIENSTREKDGGRFLNHDDSKTWGW</sequence>
<dbReference type="AlphaFoldDB" id="A0A067MPZ9"/>
<dbReference type="PRINTS" id="PR00081">
    <property type="entry name" value="GDHRDH"/>
</dbReference>
<evidence type="ECO:0008006" key="6">
    <source>
        <dbReference type="Google" id="ProtNLM"/>
    </source>
</evidence>
<dbReference type="InterPro" id="IPR002347">
    <property type="entry name" value="SDR_fam"/>
</dbReference>
<dbReference type="FunCoup" id="A0A067MPZ9">
    <property type="interactions" value="112"/>
</dbReference>
<dbReference type="InterPro" id="IPR036291">
    <property type="entry name" value="NAD(P)-bd_dom_sf"/>
</dbReference>
<reference evidence="5" key="1">
    <citation type="journal article" date="2014" name="Proc. Natl. Acad. Sci. U.S.A.">
        <title>Extensive sampling of basidiomycete genomes demonstrates inadequacy of the white-rot/brown-rot paradigm for wood decay fungi.</title>
        <authorList>
            <person name="Riley R."/>
            <person name="Salamov A.A."/>
            <person name="Brown D.W."/>
            <person name="Nagy L.G."/>
            <person name="Floudas D."/>
            <person name="Held B.W."/>
            <person name="Levasseur A."/>
            <person name="Lombard V."/>
            <person name="Morin E."/>
            <person name="Otillar R."/>
            <person name="Lindquist E.A."/>
            <person name="Sun H."/>
            <person name="LaButti K.M."/>
            <person name="Schmutz J."/>
            <person name="Jabbour D."/>
            <person name="Luo H."/>
            <person name="Baker S.E."/>
            <person name="Pisabarro A.G."/>
            <person name="Walton J.D."/>
            <person name="Blanchette R.A."/>
            <person name="Henrissat B."/>
            <person name="Martin F."/>
            <person name="Cullen D."/>
            <person name="Hibbett D.S."/>
            <person name="Grigoriev I.V."/>
        </authorList>
    </citation>
    <scope>NUCLEOTIDE SEQUENCE [LARGE SCALE GENOMIC DNA]</scope>
    <source>
        <strain evidence="5">FD-172 SS1</strain>
    </source>
</reference>
<dbReference type="Gene3D" id="3.40.50.720">
    <property type="entry name" value="NAD(P)-binding Rossmann-like Domain"/>
    <property type="match status" value="1"/>
</dbReference>
<dbReference type="Pfam" id="PF00106">
    <property type="entry name" value="adh_short"/>
    <property type="match status" value="1"/>
</dbReference>
<keyword evidence="5" id="KW-1185">Reference proteome</keyword>
<protein>
    <recommendedName>
        <fullName evidence="6">NAD(P)-binding protein</fullName>
    </recommendedName>
</protein>
<evidence type="ECO:0000256" key="2">
    <source>
        <dbReference type="ARBA" id="ARBA00022857"/>
    </source>
</evidence>
<dbReference type="HOGENOM" id="CLU_010194_9_1_1"/>
<dbReference type="GO" id="GO:0016491">
    <property type="term" value="F:oxidoreductase activity"/>
    <property type="evidence" value="ECO:0007669"/>
    <property type="project" value="UniProtKB-KW"/>
</dbReference>
<evidence type="ECO:0000313" key="4">
    <source>
        <dbReference type="EMBL" id="KDQ17644.1"/>
    </source>
</evidence>
<evidence type="ECO:0000256" key="3">
    <source>
        <dbReference type="ARBA" id="ARBA00023002"/>
    </source>
</evidence>
<gene>
    <name evidence="4" type="ORF">BOTBODRAFT_105443</name>
</gene>
<dbReference type="OrthoDB" id="9876299at2759"/>
<dbReference type="PANTHER" id="PTHR43544:SF7">
    <property type="entry name" value="NADB-LER2"/>
    <property type="match status" value="1"/>
</dbReference>
<dbReference type="PANTHER" id="PTHR43544">
    <property type="entry name" value="SHORT-CHAIN DEHYDROGENASE/REDUCTASE"/>
    <property type="match status" value="1"/>
</dbReference>
<dbReference type="InterPro" id="IPR051468">
    <property type="entry name" value="Fungal_SecMetab_SDRs"/>
</dbReference>
<dbReference type="Proteomes" id="UP000027195">
    <property type="component" value="Unassembled WGS sequence"/>
</dbReference>
<dbReference type="InParanoid" id="A0A067MPZ9"/>
<organism evidence="4 5">
    <name type="scientific">Botryobasidium botryosum (strain FD-172 SS1)</name>
    <dbReference type="NCBI Taxonomy" id="930990"/>
    <lineage>
        <taxon>Eukaryota</taxon>
        <taxon>Fungi</taxon>
        <taxon>Dikarya</taxon>
        <taxon>Basidiomycota</taxon>
        <taxon>Agaricomycotina</taxon>
        <taxon>Agaricomycetes</taxon>
        <taxon>Cantharellales</taxon>
        <taxon>Botryobasidiaceae</taxon>
        <taxon>Botryobasidium</taxon>
    </lineage>
</organism>
<dbReference type="EMBL" id="KL198023">
    <property type="protein sequence ID" value="KDQ17644.1"/>
    <property type="molecule type" value="Genomic_DNA"/>
</dbReference>
<evidence type="ECO:0000256" key="1">
    <source>
        <dbReference type="ARBA" id="ARBA00006484"/>
    </source>
</evidence>
<keyword evidence="2" id="KW-0521">NADP</keyword>
<dbReference type="SUPFAM" id="SSF51735">
    <property type="entry name" value="NAD(P)-binding Rossmann-fold domains"/>
    <property type="match status" value="1"/>
</dbReference>
<accession>A0A067MPZ9</accession>
<dbReference type="CDD" id="cd05325">
    <property type="entry name" value="carb_red_sniffer_like_SDR_c"/>
    <property type="match status" value="1"/>
</dbReference>
<comment type="similarity">
    <text evidence="1">Belongs to the short-chain dehydrogenases/reductases (SDR) family.</text>
</comment>
<evidence type="ECO:0000313" key="5">
    <source>
        <dbReference type="Proteomes" id="UP000027195"/>
    </source>
</evidence>
<name>A0A067MPZ9_BOTB1</name>